<dbReference type="AlphaFoldDB" id="A0A7Z0B643"/>
<protein>
    <submittedName>
        <fullName evidence="2">Phage baseplate assembly protein V</fullName>
    </submittedName>
</protein>
<dbReference type="RefSeq" id="WP_179742871.1">
    <property type="nucleotide sequence ID" value="NZ_JACCAS010000001.1"/>
</dbReference>
<dbReference type="InterPro" id="IPR014462">
    <property type="entry name" value="Phage_Mu_Gp45"/>
</dbReference>
<name>A0A7Z0B643_9BURK</name>
<dbReference type="InterPro" id="IPR053861">
    <property type="entry name" value="Phage_Mu_Gp45_N"/>
</dbReference>
<organism evidence="2 3">
    <name type="scientific">Paraburkholderia bryophila</name>
    <dbReference type="NCBI Taxonomy" id="420952"/>
    <lineage>
        <taxon>Bacteria</taxon>
        <taxon>Pseudomonadati</taxon>
        <taxon>Pseudomonadota</taxon>
        <taxon>Betaproteobacteria</taxon>
        <taxon>Burkholderiales</taxon>
        <taxon>Burkholderiaceae</taxon>
        <taxon>Paraburkholderia</taxon>
    </lineage>
</organism>
<proteinExistence type="predicted"/>
<reference evidence="2 3" key="1">
    <citation type="submission" date="2020-07" db="EMBL/GenBank/DDBJ databases">
        <title>Exploring microbial biodiversity for novel pathways involved in the catabolism of aromatic compounds derived from lignin.</title>
        <authorList>
            <person name="Elkins J."/>
        </authorList>
    </citation>
    <scope>NUCLEOTIDE SEQUENCE [LARGE SCALE GENOMIC DNA]</scope>
    <source>
        <strain evidence="2 3">H2C3C</strain>
    </source>
</reference>
<dbReference type="NCBIfam" id="TIGR01644">
    <property type="entry name" value="phage_P2_V"/>
    <property type="match status" value="1"/>
</dbReference>
<feature type="domain" description="Bacteriophage Mu Gp45 N-terminal" evidence="1">
    <location>
        <begin position="19"/>
        <end position="85"/>
    </location>
</feature>
<gene>
    <name evidence="2" type="ORF">GGD40_000859</name>
</gene>
<keyword evidence="3" id="KW-1185">Reference proteome</keyword>
<dbReference type="InterPro" id="IPR013046">
    <property type="entry name" value="GpV/Gp45"/>
</dbReference>
<comment type="caution">
    <text evidence="2">The sequence shown here is derived from an EMBL/GenBank/DDBJ whole genome shotgun (WGS) entry which is preliminary data.</text>
</comment>
<dbReference type="EMBL" id="JACCAS010000001">
    <property type="protein sequence ID" value="NYH21380.1"/>
    <property type="molecule type" value="Genomic_DNA"/>
</dbReference>
<accession>A0A7Z0B643</accession>
<sequence>MDSTGIERIFMRLRGMFGRGRATYVDDSGPVQKMQVRMNGLITSDNRLRLAEFGFTSNPPIGADVLALHIAGDNGAGAVFATNHQQSRPRGLAAGESMLYSQDGKSVYLTASGGIVVEARGQPVIVNDASNVTCNASGTLTVNAPNIVLNGNVQINGNIGQSGASGSKGTAQFTAPISAPDVLLPSGAVNSHDHYVPAAPGTSNVMAN</sequence>
<dbReference type="PIRSF" id="PIRSF012337">
    <property type="entry name" value="gp45"/>
    <property type="match status" value="1"/>
</dbReference>
<evidence type="ECO:0000313" key="2">
    <source>
        <dbReference type="EMBL" id="NYH21380.1"/>
    </source>
</evidence>
<dbReference type="Pfam" id="PF06890">
    <property type="entry name" value="Phage_Mu_Gp45"/>
    <property type="match status" value="1"/>
</dbReference>
<evidence type="ECO:0000259" key="1">
    <source>
        <dbReference type="Pfam" id="PF06890"/>
    </source>
</evidence>
<evidence type="ECO:0000313" key="3">
    <source>
        <dbReference type="Proteomes" id="UP000540929"/>
    </source>
</evidence>
<dbReference type="Proteomes" id="UP000540929">
    <property type="component" value="Unassembled WGS sequence"/>
</dbReference>